<evidence type="ECO:0000256" key="2">
    <source>
        <dbReference type="ARBA" id="ARBA00023445"/>
    </source>
</evidence>
<gene>
    <name evidence="4" type="ORF">D9613_010420</name>
</gene>
<proteinExistence type="inferred from homology"/>
<keyword evidence="1" id="KW-0560">Oxidoreductase</keyword>
<feature type="domain" description="NAD-dependent epimerase/dehydratase" evidence="3">
    <location>
        <begin position="6"/>
        <end position="251"/>
    </location>
</feature>
<dbReference type="InterPro" id="IPR050425">
    <property type="entry name" value="NAD(P)_dehydrat-like"/>
</dbReference>
<comment type="caution">
    <text evidence="4">The sequence shown here is derived from an EMBL/GenBank/DDBJ whole genome shotgun (WGS) entry which is preliminary data.</text>
</comment>
<keyword evidence="5" id="KW-1185">Reference proteome</keyword>
<name>A0A8H4VJF2_9AGAR</name>
<evidence type="ECO:0000313" key="4">
    <source>
        <dbReference type="EMBL" id="KAF4610109.1"/>
    </source>
</evidence>
<dbReference type="SUPFAM" id="SSF51735">
    <property type="entry name" value="NAD(P)-binding Rossmann-fold domains"/>
    <property type="match status" value="1"/>
</dbReference>
<dbReference type="Proteomes" id="UP000521872">
    <property type="component" value="Unassembled WGS sequence"/>
</dbReference>
<evidence type="ECO:0000259" key="3">
    <source>
        <dbReference type="Pfam" id="PF01370"/>
    </source>
</evidence>
<evidence type="ECO:0000313" key="5">
    <source>
        <dbReference type="Proteomes" id="UP000521872"/>
    </source>
</evidence>
<sequence>MSKELVLVTGATGFIASHTIDELIKRGYRVRGTVRSAKYQNVVDTIKVPGLEFVEINDVATGDFTEALKGVDAVLHIACPLPGRVSREEVFKTAVEGALNVVRQAQEAGIKRFVVTSSFGTLLSPTHMPAFHGLNIDESQWGENNDEEFEEKKDDPYYVYFAAKIKEERALWDFAAQHPDIKVVTIHPGYVIGPYSRTFPLPTAVANMGTNDFIFKMINKGEIPFAPNWIVDVRDVARGHVLALEKLDTLPADDLKRFVINAVLQPWSKAAEHLKKTRPEVADRIIPLEEVKPLPGVLSTLDNTRSKEILGMDYLPIEQTYDEAVTDLLELEKIWKNQN</sequence>
<dbReference type="GO" id="GO:0016616">
    <property type="term" value="F:oxidoreductase activity, acting on the CH-OH group of donors, NAD or NADP as acceptor"/>
    <property type="evidence" value="ECO:0007669"/>
    <property type="project" value="TreeGrafter"/>
</dbReference>
<organism evidence="4 5">
    <name type="scientific">Agrocybe pediades</name>
    <dbReference type="NCBI Taxonomy" id="84607"/>
    <lineage>
        <taxon>Eukaryota</taxon>
        <taxon>Fungi</taxon>
        <taxon>Dikarya</taxon>
        <taxon>Basidiomycota</taxon>
        <taxon>Agaricomycotina</taxon>
        <taxon>Agaricomycetes</taxon>
        <taxon>Agaricomycetidae</taxon>
        <taxon>Agaricales</taxon>
        <taxon>Agaricineae</taxon>
        <taxon>Strophariaceae</taxon>
        <taxon>Agrocybe</taxon>
    </lineage>
</organism>
<reference evidence="4 5" key="1">
    <citation type="submission" date="2019-12" db="EMBL/GenBank/DDBJ databases">
        <authorList>
            <person name="Floudas D."/>
            <person name="Bentzer J."/>
            <person name="Ahren D."/>
            <person name="Johansson T."/>
            <person name="Persson P."/>
            <person name="Tunlid A."/>
        </authorList>
    </citation>
    <scope>NUCLEOTIDE SEQUENCE [LARGE SCALE GENOMIC DNA]</scope>
    <source>
        <strain evidence="4 5">CBS 102.39</strain>
    </source>
</reference>
<dbReference type="PANTHER" id="PTHR10366">
    <property type="entry name" value="NAD DEPENDENT EPIMERASE/DEHYDRATASE"/>
    <property type="match status" value="1"/>
</dbReference>
<dbReference type="AlphaFoldDB" id="A0A8H4VJF2"/>
<dbReference type="PANTHER" id="PTHR10366:SF562">
    <property type="entry name" value="ALDEHYDE REDUCTASE II (AFU_ORTHOLOGUE AFUA_1G11360)"/>
    <property type="match status" value="1"/>
</dbReference>
<comment type="similarity">
    <text evidence="2">Belongs to the NAD(P)-dependent epimerase/dehydratase family. Dihydroflavonol-4-reductase subfamily.</text>
</comment>
<protein>
    <recommendedName>
        <fullName evidence="3">NAD-dependent epimerase/dehydratase domain-containing protein</fullName>
    </recommendedName>
</protein>
<accession>A0A8H4VJF2</accession>
<dbReference type="EMBL" id="JAACJL010000059">
    <property type="protein sequence ID" value="KAF4610109.1"/>
    <property type="molecule type" value="Genomic_DNA"/>
</dbReference>
<dbReference type="InterPro" id="IPR001509">
    <property type="entry name" value="Epimerase_deHydtase"/>
</dbReference>
<dbReference type="Gene3D" id="3.40.50.720">
    <property type="entry name" value="NAD(P)-binding Rossmann-like Domain"/>
    <property type="match status" value="1"/>
</dbReference>
<dbReference type="Pfam" id="PF01370">
    <property type="entry name" value="Epimerase"/>
    <property type="match status" value="1"/>
</dbReference>
<dbReference type="InterPro" id="IPR036291">
    <property type="entry name" value="NAD(P)-bd_dom_sf"/>
</dbReference>
<evidence type="ECO:0000256" key="1">
    <source>
        <dbReference type="ARBA" id="ARBA00023002"/>
    </source>
</evidence>